<dbReference type="InterPro" id="IPR005672">
    <property type="entry name" value="Phosphate_PstA"/>
</dbReference>
<reference evidence="12 13" key="1">
    <citation type="submission" date="2018-05" db="EMBL/GenBank/DDBJ databases">
        <title>Genomic Encyclopedia of Type Strains, Phase IV (KMG-IV): sequencing the most valuable type-strain genomes for metagenomic binning, comparative biology and taxonomic classification.</title>
        <authorList>
            <person name="Goeker M."/>
        </authorList>
    </citation>
    <scope>NUCLEOTIDE SEQUENCE [LARGE SCALE GENOMIC DNA]</scope>
    <source>
        <strain evidence="12 13">DSM 29661</strain>
    </source>
</reference>
<dbReference type="CDD" id="cd06261">
    <property type="entry name" value="TM_PBP2"/>
    <property type="match status" value="1"/>
</dbReference>
<evidence type="ECO:0000313" key="13">
    <source>
        <dbReference type="Proteomes" id="UP000247555"/>
    </source>
</evidence>
<keyword evidence="8 10" id="KW-1133">Transmembrane helix</keyword>
<keyword evidence="7 10" id="KW-0812">Transmembrane</keyword>
<dbReference type="PROSITE" id="PS50928">
    <property type="entry name" value="ABC_TM1"/>
    <property type="match status" value="1"/>
</dbReference>
<evidence type="ECO:0000313" key="12">
    <source>
        <dbReference type="EMBL" id="PXX78403.1"/>
    </source>
</evidence>
<evidence type="ECO:0000256" key="5">
    <source>
        <dbReference type="ARBA" id="ARBA00022475"/>
    </source>
</evidence>
<evidence type="ECO:0000256" key="8">
    <source>
        <dbReference type="ARBA" id="ARBA00022989"/>
    </source>
</evidence>
<proteinExistence type="inferred from homology"/>
<evidence type="ECO:0000256" key="9">
    <source>
        <dbReference type="ARBA" id="ARBA00023136"/>
    </source>
</evidence>
<dbReference type="GO" id="GO:0035435">
    <property type="term" value="P:phosphate ion transmembrane transport"/>
    <property type="evidence" value="ECO:0007669"/>
    <property type="project" value="InterPro"/>
</dbReference>
<feature type="domain" description="ABC transmembrane type-1" evidence="11">
    <location>
        <begin position="68"/>
        <end position="271"/>
    </location>
</feature>
<dbReference type="NCBIfam" id="NF008430">
    <property type="entry name" value="PRK11268.1"/>
    <property type="match status" value="1"/>
</dbReference>
<evidence type="ECO:0000256" key="10">
    <source>
        <dbReference type="RuleBase" id="RU363043"/>
    </source>
</evidence>
<dbReference type="GO" id="GO:0005886">
    <property type="term" value="C:plasma membrane"/>
    <property type="evidence" value="ECO:0007669"/>
    <property type="project" value="UniProtKB-SubCell"/>
</dbReference>
<comment type="caution">
    <text evidence="12">The sequence shown here is derived from an EMBL/GenBank/DDBJ whole genome shotgun (WGS) entry which is preliminary data.</text>
</comment>
<dbReference type="RefSeq" id="WP_110390929.1">
    <property type="nucleotide sequence ID" value="NZ_JAKLKZ010000006.1"/>
</dbReference>
<feature type="transmembrane region" description="Helical" evidence="10">
    <location>
        <begin position="67"/>
        <end position="96"/>
    </location>
</feature>
<keyword evidence="5 10" id="KW-1003">Cell membrane</keyword>
<dbReference type="NCBIfam" id="TIGR00974">
    <property type="entry name" value="3a0107s02c"/>
    <property type="match status" value="1"/>
</dbReference>
<dbReference type="PANTHER" id="PTHR42922:SF1">
    <property type="entry name" value="PHOSPHATE TRANSPORT SYSTEM PERMEASE PROTEIN PSTA"/>
    <property type="match status" value="1"/>
</dbReference>
<gene>
    <name evidence="12" type="ORF">DFR34_11135</name>
</gene>
<dbReference type="InterPro" id="IPR051408">
    <property type="entry name" value="Phosphate_transprt_permease"/>
</dbReference>
<accession>A0A318KYU5</accession>
<dbReference type="InterPro" id="IPR000515">
    <property type="entry name" value="MetI-like"/>
</dbReference>
<dbReference type="SUPFAM" id="SSF161098">
    <property type="entry name" value="MetI-like"/>
    <property type="match status" value="1"/>
</dbReference>
<evidence type="ECO:0000256" key="4">
    <source>
        <dbReference type="ARBA" id="ARBA00022448"/>
    </source>
</evidence>
<dbReference type="GO" id="GO:0005315">
    <property type="term" value="F:phosphate transmembrane transporter activity"/>
    <property type="evidence" value="ECO:0007669"/>
    <property type="project" value="InterPro"/>
</dbReference>
<feature type="transmembrane region" description="Helical" evidence="10">
    <location>
        <begin position="108"/>
        <end position="130"/>
    </location>
</feature>
<dbReference type="Proteomes" id="UP000247555">
    <property type="component" value="Unassembled WGS sequence"/>
</dbReference>
<evidence type="ECO:0000256" key="1">
    <source>
        <dbReference type="ARBA" id="ARBA00004651"/>
    </source>
</evidence>
<dbReference type="Pfam" id="PF00528">
    <property type="entry name" value="BPD_transp_1"/>
    <property type="match status" value="1"/>
</dbReference>
<dbReference type="EMBL" id="QJKI01000011">
    <property type="protein sequence ID" value="PXX78403.1"/>
    <property type="molecule type" value="Genomic_DNA"/>
</dbReference>
<dbReference type="Gene3D" id="1.10.3720.10">
    <property type="entry name" value="MetI-like"/>
    <property type="match status" value="1"/>
</dbReference>
<keyword evidence="4" id="KW-0813">Transport</keyword>
<protein>
    <recommendedName>
        <fullName evidence="3 10">Phosphate transport system permease protein PstA</fullName>
    </recommendedName>
</protein>
<name>A0A318KYU5_9NEIS</name>
<feature type="transmembrane region" description="Helical" evidence="10">
    <location>
        <begin position="252"/>
        <end position="274"/>
    </location>
</feature>
<dbReference type="InterPro" id="IPR035906">
    <property type="entry name" value="MetI-like_sf"/>
</dbReference>
<evidence type="ECO:0000256" key="2">
    <source>
        <dbReference type="ARBA" id="ARBA00007069"/>
    </source>
</evidence>
<evidence type="ECO:0000256" key="6">
    <source>
        <dbReference type="ARBA" id="ARBA00022592"/>
    </source>
</evidence>
<keyword evidence="6" id="KW-0592">Phosphate transport</keyword>
<sequence length="282" mass="30697">MDNALYRRRRLVNSFNKTMSFLTVAFGLFWLVWILYTLLKLGLGGLSLDVFTQITPPPGSQGGLANAIYGSLLMTLFGTLIGTPVGILAGVYLAEFGNRGWLAPTTRFINDILLSAPSIVIGLFIYEVYVVSVGHFSGWAGSLALSLLVIPVVVRTTENMLRLVPNSLREAASALGAPQWKVIMSVTLRASKAGVITGILLAVARISGETAPLLFTALNNQFWNSNMNAPMANLPIVIFQFAMSPYEDWHTLAWAGSLLITFSVLTLNILARWFGSQQTSSH</sequence>
<organism evidence="12 13">
    <name type="scientific">Rivihabitans pingtungensis</name>
    <dbReference type="NCBI Taxonomy" id="1054498"/>
    <lineage>
        <taxon>Bacteria</taxon>
        <taxon>Pseudomonadati</taxon>
        <taxon>Pseudomonadota</taxon>
        <taxon>Betaproteobacteria</taxon>
        <taxon>Neisseriales</taxon>
        <taxon>Aquaspirillaceae</taxon>
        <taxon>Rivihabitans</taxon>
    </lineage>
</organism>
<keyword evidence="9 10" id="KW-0472">Membrane</keyword>
<evidence type="ECO:0000256" key="7">
    <source>
        <dbReference type="ARBA" id="ARBA00022692"/>
    </source>
</evidence>
<comment type="subcellular location">
    <subcellularLocation>
        <location evidence="10">Cell inner membrane</location>
        <topology evidence="10">Multi-pass membrane protein</topology>
    </subcellularLocation>
    <subcellularLocation>
        <location evidence="1">Cell membrane</location>
        <topology evidence="1">Multi-pass membrane protein</topology>
    </subcellularLocation>
</comment>
<comment type="similarity">
    <text evidence="2 10">Belongs to the binding-protein-dependent transport system permease family. CysTW subfamily.</text>
</comment>
<dbReference type="PANTHER" id="PTHR42922">
    <property type="entry name" value="PHOSPHATE TRANSPORT SYSTEM PERMEASE PROTEIN PSTA"/>
    <property type="match status" value="1"/>
</dbReference>
<evidence type="ECO:0000256" key="3">
    <source>
        <dbReference type="ARBA" id="ARBA00016864"/>
    </source>
</evidence>
<keyword evidence="13" id="KW-1185">Reference proteome</keyword>
<feature type="transmembrane region" description="Helical" evidence="10">
    <location>
        <begin position="193"/>
        <end position="218"/>
    </location>
</feature>
<dbReference type="OrthoDB" id="9775069at2"/>
<dbReference type="AlphaFoldDB" id="A0A318KYU5"/>
<feature type="transmembrane region" description="Helical" evidence="10">
    <location>
        <begin position="21"/>
        <end position="39"/>
    </location>
</feature>
<feature type="transmembrane region" description="Helical" evidence="10">
    <location>
        <begin position="136"/>
        <end position="154"/>
    </location>
</feature>
<evidence type="ECO:0000259" key="11">
    <source>
        <dbReference type="PROSITE" id="PS50928"/>
    </source>
</evidence>